<dbReference type="AlphaFoldDB" id="A0A9Q3PWF8"/>
<name>A0A9Q3PWF8_9BASI</name>
<keyword evidence="1" id="KW-0511">Multifunctional enzyme</keyword>
<dbReference type="FunFam" id="3.30.70.270:FF:000020">
    <property type="entry name" value="Transposon Tf2-6 polyprotein-like Protein"/>
    <property type="match status" value="1"/>
</dbReference>
<dbReference type="InterPro" id="IPR043502">
    <property type="entry name" value="DNA/RNA_pol_sf"/>
</dbReference>
<dbReference type="InterPro" id="IPR043128">
    <property type="entry name" value="Rev_trsase/Diguanyl_cyclase"/>
</dbReference>
<evidence type="ECO:0000259" key="2">
    <source>
        <dbReference type="Pfam" id="PF17919"/>
    </source>
</evidence>
<dbReference type="InterPro" id="IPR050951">
    <property type="entry name" value="Retrovirus_Pol_polyprotein"/>
</dbReference>
<dbReference type="InterPro" id="IPR041577">
    <property type="entry name" value="RT_RNaseH_2"/>
</dbReference>
<evidence type="ECO:0000313" key="4">
    <source>
        <dbReference type="Proteomes" id="UP000765509"/>
    </source>
</evidence>
<dbReference type="PANTHER" id="PTHR37984:SF5">
    <property type="entry name" value="PROTEIN NYNRIN-LIKE"/>
    <property type="match status" value="1"/>
</dbReference>
<feature type="domain" description="Reverse transcriptase/retrotransposon-derived protein RNase H-like" evidence="2">
    <location>
        <begin position="86"/>
        <end position="190"/>
    </location>
</feature>
<evidence type="ECO:0000313" key="3">
    <source>
        <dbReference type="EMBL" id="MBW0576633.1"/>
    </source>
</evidence>
<dbReference type="SUPFAM" id="SSF56672">
    <property type="entry name" value="DNA/RNA polymerases"/>
    <property type="match status" value="1"/>
</dbReference>
<dbReference type="Proteomes" id="UP000765509">
    <property type="component" value="Unassembled WGS sequence"/>
</dbReference>
<comment type="caution">
    <text evidence="3">The sequence shown here is derived from an EMBL/GenBank/DDBJ whole genome shotgun (WGS) entry which is preliminary data.</text>
</comment>
<reference evidence="3" key="1">
    <citation type="submission" date="2021-03" db="EMBL/GenBank/DDBJ databases">
        <title>Draft genome sequence of rust myrtle Austropuccinia psidii MF-1, a brazilian biotype.</title>
        <authorList>
            <person name="Quecine M.C."/>
            <person name="Pachon D.M.R."/>
            <person name="Bonatelli M.L."/>
            <person name="Correr F.H."/>
            <person name="Franceschini L.M."/>
            <person name="Leite T.F."/>
            <person name="Margarido G.R.A."/>
            <person name="Almeida C.A."/>
            <person name="Ferrarezi J.A."/>
            <person name="Labate C.A."/>
        </authorList>
    </citation>
    <scope>NUCLEOTIDE SEQUENCE</scope>
    <source>
        <strain evidence="3">MF-1</strain>
    </source>
</reference>
<dbReference type="GO" id="GO:0003824">
    <property type="term" value="F:catalytic activity"/>
    <property type="evidence" value="ECO:0007669"/>
    <property type="project" value="UniProtKB-KW"/>
</dbReference>
<sequence>MKISLKKCNFGFEELKALGHVVYGLSLGNDKNKVAAVLLKPISQNKKKIMSFLGFASYYGKHLKEFAILAKSLYRICDQQTVFEMTKERIKSYEKIKKALTEAPLLLIPDWNIPFKLYIDACGDGGDGLGAALHQVQIIDDKPTEGPVCYISRQIKPKESRYGASQMECLCLVWALDKLHYYLDGSVFEVLTDCNAVK</sequence>
<keyword evidence="4" id="KW-1185">Reference proteome</keyword>
<dbReference type="PANTHER" id="PTHR37984">
    <property type="entry name" value="PROTEIN CBG26694"/>
    <property type="match status" value="1"/>
</dbReference>
<organism evidence="3 4">
    <name type="scientific">Austropuccinia psidii MF-1</name>
    <dbReference type="NCBI Taxonomy" id="1389203"/>
    <lineage>
        <taxon>Eukaryota</taxon>
        <taxon>Fungi</taxon>
        <taxon>Dikarya</taxon>
        <taxon>Basidiomycota</taxon>
        <taxon>Pucciniomycotina</taxon>
        <taxon>Pucciniomycetes</taxon>
        <taxon>Pucciniales</taxon>
        <taxon>Sphaerophragmiaceae</taxon>
        <taxon>Austropuccinia</taxon>
    </lineage>
</organism>
<evidence type="ECO:0000256" key="1">
    <source>
        <dbReference type="ARBA" id="ARBA00023268"/>
    </source>
</evidence>
<proteinExistence type="predicted"/>
<gene>
    <name evidence="3" type="ORF">O181_116348</name>
</gene>
<dbReference type="EMBL" id="AVOT02098833">
    <property type="protein sequence ID" value="MBW0576633.1"/>
    <property type="molecule type" value="Genomic_DNA"/>
</dbReference>
<dbReference type="Gene3D" id="3.30.70.270">
    <property type="match status" value="1"/>
</dbReference>
<protein>
    <recommendedName>
        <fullName evidence="2">Reverse transcriptase/retrotransposon-derived protein RNase H-like domain-containing protein</fullName>
    </recommendedName>
</protein>
<accession>A0A9Q3PWF8</accession>
<dbReference type="Pfam" id="PF17919">
    <property type="entry name" value="RT_RNaseH_2"/>
    <property type="match status" value="1"/>
</dbReference>